<evidence type="ECO:0000313" key="2">
    <source>
        <dbReference type="Proteomes" id="UP000465810"/>
    </source>
</evidence>
<gene>
    <name evidence="1" type="ORF">GR702_04935</name>
</gene>
<dbReference type="InterPro" id="IPR011330">
    <property type="entry name" value="Glyco_hydro/deAcase_b/a-brl"/>
</dbReference>
<dbReference type="GO" id="GO:0005975">
    <property type="term" value="P:carbohydrate metabolic process"/>
    <property type="evidence" value="ECO:0007669"/>
    <property type="project" value="InterPro"/>
</dbReference>
<sequence length="345" mass="38634">MPGPNLLDLPGRHSFASFGSDFGQRFIVTVDTEEEFDWSAPLDRQKHGLEALPALRRFQKFCESFGVVPSYLVDWPVACSPRAVEAIGDAVTRGAAEVGVQLHPWVSPPFREEVNEFNSFAGNLPYELEREKLLALRERIERAFGAAPLIYRAGRYGLGPRTAEILRECGILIDTSVRARWDYSGTGGPNYRAHPLHPYWAGEDRRLLELPLTTIYWGPLRQAGNVIYPHLWRAPRIRGVLARAGLLERIPLTPEGVTAEEALRAVDIAVDEGLPVLVFSFHSPSLAPGHTPYVRNNDDLEALYDWWRRLFTHLRRRGIRPTNVAEIAASARSDDSALASAPRPS</sequence>
<protein>
    <submittedName>
        <fullName evidence="1">WalW protein</fullName>
    </submittedName>
</protein>
<reference evidence="1 2" key="1">
    <citation type="submission" date="2019-12" db="EMBL/GenBank/DDBJ databases">
        <authorList>
            <person name="Feng G."/>
            <person name="Zhu H."/>
        </authorList>
    </citation>
    <scope>NUCLEOTIDE SEQUENCE [LARGE SCALE GENOMIC DNA]</scope>
    <source>
        <strain evidence="1 2">FGD1</strain>
    </source>
</reference>
<evidence type="ECO:0000313" key="1">
    <source>
        <dbReference type="EMBL" id="MYL97117.1"/>
    </source>
</evidence>
<dbReference type="EMBL" id="WVTD01000002">
    <property type="protein sequence ID" value="MYL97117.1"/>
    <property type="molecule type" value="Genomic_DNA"/>
</dbReference>
<proteinExistence type="predicted"/>
<dbReference type="AlphaFoldDB" id="A0A7X4K6M5"/>
<comment type="caution">
    <text evidence="1">The sequence shown here is derived from an EMBL/GenBank/DDBJ whole genome shotgun (WGS) entry which is preliminary data.</text>
</comment>
<keyword evidence="2" id="KW-1185">Reference proteome</keyword>
<accession>A0A7X4K6M5</accession>
<dbReference type="CDD" id="cd10935">
    <property type="entry name" value="CE4_WalW"/>
    <property type="match status" value="1"/>
</dbReference>
<dbReference type="SUPFAM" id="SSF88713">
    <property type="entry name" value="Glycoside hydrolase/deacetylase"/>
    <property type="match status" value="1"/>
</dbReference>
<dbReference type="Proteomes" id="UP000465810">
    <property type="component" value="Unassembled WGS sequence"/>
</dbReference>
<dbReference type="Gene3D" id="3.20.20.370">
    <property type="entry name" value="Glycoside hydrolase/deacetylase"/>
    <property type="match status" value="1"/>
</dbReference>
<organism evidence="1 2">
    <name type="scientific">Novosphingobium silvae</name>
    <dbReference type="NCBI Taxonomy" id="2692619"/>
    <lineage>
        <taxon>Bacteria</taxon>
        <taxon>Pseudomonadati</taxon>
        <taxon>Pseudomonadota</taxon>
        <taxon>Alphaproteobacteria</taxon>
        <taxon>Sphingomonadales</taxon>
        <taxon>Sphingomonadaceae</taxon>
        <taxon>Novosphingobium</taxon>
    </lineage>
</organism>
<name>A0A7X4K6M5_9SPHN</name>
<dbReference type="RefSeq" id="WP_160984842.1">
    <property type="nucleotide sequence ID" value="NZ_WVTD01000002.1"/>
</dbReference>